<proteinExistence type="predicted"/>
<reference evidence="3" key="1">
    <citation type="journal article" date="2020" name="Stud. Mycol.">
        <title>101 Dothideomycetes genomes: a test case for predicting lifestyles and emergence of pathogens.</title>
        <authorList>
            <person name="Haridas S."/>
            <person name="Albert R."/>
            <person name="Binder M."/>
            <person name="Bloem J."/>
            <person name="Labutti K."/>
            <person name="Salamov A."/>
            <person name="Andreopoulos B."/>
            <person name="Baker S."/>
            <person name="Barry K."/>
            <person name="Bills G."/>
            <person name="Bluhm B."/>
            <person name="Cannon C."/>
            <person name="Castanera R."/>
            <person name="Culley D."/>
            <person name="Daum C."/>
            <person name="Ezra D."/>
            <person name="Gonzalez J."/>
            <person name="Henrissat B."/>
            <person name="Kuo A."/>
            <person name="Liang C."/>
            <person name="Lipzen A."/>
            <person name="Lutzoni F."/>
            <person name="Magnuson J."/>
            <person name="Mondo S."/>
            <person name="Nolan M."/>
            <person name="Ohm R."/>
            <person name="Pangilinan J."/>
            <person name="Park H.-J."/>
            <person name="Ramirez L."/>
            <person name="Alfaro M."/>
            <person name="Sun H."/>
            <person name="Tritt A."/>
            <person name="Yoshinaga Y."/>
            <person name="Zwiers L.-H."/>
            <person name="Turgeon B."/>
            <person name="Goodwin S."/>
            <person name="Spatafora J."/>
            <person name="Crous P."/>
            <person name="Grigoriev I."/>
        </authorList>
    </citation>
    <scope>NUCLEOTIDE SEQUENCE</scope>
    <source>
        <strain evidence="3">CBS 122368</strain>
    </source>
</reference>
<protein>
    <recommendedName>
        <fullName evidence="5">MARVEL domain-containing protein</fullName>
    </recommendedName>
</protein>
<evidence type="ECO:0000313" key="3">
    <source>
        <dbReference type="EMBL" id="KAF2243116.1"/>
    </source>
</evidence>
<dbReference type="OrthoDB" id="5325022at2759"/>
<feature type="transmembrane region" description="Helical" evidence="2">
    <location>
        <begin position="16"/>
        <end position="37"/>
    </location>
</feature>
<dbReference type="Proteomes" id="UP000800094">
    <property type="component" value="Unassembled WGS sequence"/>
</dbReference>
<feature type="transmembrane region" description="Helical" evidence="2">
    <location>
        <begin position="49"/>
        <end position="67"/>
    </location>
</feature>
<feature type="region of interest" description="Disordered" evidence="1">
    <location>
        <begin position="186"/>
        <end position="216"/>
    </location>
</feature>
<organism evidence="3 4">
    <name type="scientific">Trematosphaeria pertusa</name>
    <dbReference type="NCBI Taxonomy" id="390896"/>
    <lineage>
        <taxon>Eukaryota</taxon>
        <taxon>Fungi</taxon>
        <taxon>Dikarya</taxon>
        <taxon>Ascomycota</taxon>
        <taxon>Pezizomycotina</taxon>
        <taxon>Dothideomycetes</taxon>
        <taxon>Pleosporomycetidae</taxon>
        <taxon>Pleosporales</taxon>
        <taxon>Massarineae</taxon>
        <taxon>Trematosphaeriaceae</taxon>
        <taxon>Trematosphaeria</taxon>
    </lineage>
</organism>
<dbReference type="RefSeq" id="XP_033678120.1">
    <property type="nucleotide sequence ID" value="XM_033827220.1"/>
</dbReference>
<accession>A0A6A6HYL9</accession>
<evidence type="ECO:0000313" key="4">
    <source>
        <dbReference type="Proteomes" id="UP000800094"/>
    </source>
</evidence>
<dbReference type="GeneID" id="54580550"/>
<dbReference type="PANTHER" id="PTHR37451:SF4">
    <property type="entry name" value="MARVEL DOMAIN-CONTAINING PROTEIN"/>
    <property type="match status" value="1"/>
</dbReference>
<keyword evidence="2" id="KW-1133">Transmembrane helix</keyword>
<evidence type="ECO:0000256" key="2">
    <source>
        <dbReference type="SAM" id="Phobius"/>
    </source>
</evidence>
<dbReference type="EMBL" id="ML987206">
    <property type="protein sequence ID" value="KAF2243116.1"/>
    <property type="molecule type" value="Genomic_DNA"/>
</dbReference>
<keyword evidence="4" id="KW-1185">Reference proteome</keyword>
<evidence type="ECO:0000256" key="1">
    <source>
        <dbReference type="SAM" id="MobiDB-lite"/>
    </source>
</evidence>
<sequence>MADREGRDHIVKVPSWFKFLVAAKIVVAAAVLGLGAYGATFHDWFGGNGYAIFCAVTIFLTEGYYLVSTLLVPNAYNCWAYLVFSVFQVIWWLACWADLAIWAASYDITIGGLNLGDVMEYSYDCTLDEETLEWTCPTKYNRKKHRNVIAAAAGVSALEWILVIVSLVVFAIHVLRHRRSGAPYAANGGWRTTPQNPRGIPGGAEAQNEQGKGPMQQPQIYQMYPQQQDAYAGQQPVYQQPQQAYQGYVV</sequence>
<evidence type="ECO:0008006" key="5">
    <source>
        <dbReference type="Google" id="ProtNLM"/>
    </source>
</evidence>
<gene>
    <name evidence="3" type="ORF">BU26DRAFT_510305</name>
</gene>
<keyword evidence="2" id="KW-0812">Transmembrane</keyword>
<dbReference type="PANTHER" id="PTHR37451">
    <property type="entry name" value="MARVEL DOMAIN"/>
    <property type="match status" value="1"/>
</dbReference>
<feature type="transmembrane region" description="Helical" evidence="2">
    <location>
        <begin position="148"/>
        <end position="172"/>
    </location>
</feature>
<name>A0A6A6HYL9_9PLEO</name>
<feature type="transmembrane region" description="Helical" evidence="2">
    <location>
        <begin position="79"/>
        <end position="104"/>
    </location>
</feature>
<dbReference type="AlphaFoldDB" id="A0A6A6HYL9"/>
<keyword evidence="2" id="KW-0472">Membrane</keyword>